<evidence type="ECO:0000313" key="2">
    <source>
        <dbReference type="Proteomes" id="UP000188637"/>
    </source>
</evidence>
<organism evidence="1 2">
    <name type="scientific">Candidatus Epulonipiscium fishelsonii</name>
    <dbReference type="NCBI Taxonomy" id="77094"/>
    <lineage>
        <taxon>Bacteria</taxon>
        <taxon>Bacillati</taxon>
        <taxon>Bacillota</taxon>
        <taxon>Clostridia</taxon>
        <taxon>Lachnospirales</taxon>
        <taxon>Lachnospiraceae</taxon>
        <taxon>Candidatus Epulonipiscium</taxon>
    </lineage>
</organism>
<comment type="caution">
    <text evidence="1">The sequence shown here is derived from an EMBL/GenBank/DDBJ whole genome shotgun (WGS) entry which is preliminary data.</text>
</comment>
<name>A0ACC8XIM8_9FIRM</name>
<protein>
    <submittedName>
        <fullName evidence="1">Uncharacterized protein</fullName>
    </submittedName>
</protein>
<dbReference type="EMBL" id="LJHD01000069">
    <property type="protein sequence ID" value="ONI45210.1"/>
    <property type="molecule type" value="Genomic_DNA"/>
</dbReference>
<reference evidence="1" key="1">
    <citation type="submission" date="2016-08" db="EMBL/GenBank/DDBJ databases">
        <authorList>
            <person name="Ngugi D.K."/>
            <person name="Miyake S."/>
            <person name="Stingl U."/>
        </authorList>
    </citation>
    <scope>NUCLEOTIDE SEQUENCE</scope>
    <source>
        <strain evidence="1">SCG-D08WGA-EpuloA1</strain>
    </source>
</reference>
<gene>
    <name evidence="1" type="ORF">AN640_04930</name>
</gene>
<keyword evidence="2" id="KW-1185">Reference proteome</keyword>
<evidence type="ECO:0000313" key="1">
    <source>
        <dbReference type="EMBL" id="ONI45210.1"/>
    </source>
</evidence>
<sequence length="484" mass="55396">MKKIVIGIFAHVDAGKTTLSESMLFASGTIKKLGRVDKKTAFLDTEEIEKSRGITIFSKQAIFNFLATNITLLDTPGHVDFATEMERAMNVIDYAILVINGINGVQEYTKTIWSLLQTYKLPVFIFINKMDNPHTDKKILLQEIKNELDERCVIFDSNINFEDDLAMCSETLLDNYLSTNSIKYEAILTAIQQRDVFPCHFGSALKLQGINSFLNLLNKYTIMPIYDKEFSARIYKVGIDSNKNRLTYMKITGGTLKIKDSLNIKNKLQKINQIRIYSGSQVKNVAQVTAGEICVVMGLENTKIGDTLGKDNFEFNPIMLPELDYIVILSPKYDSKLVLQQLRILEEQDPQLNLSWDEQSQKIFIKIMGEMQLQILQSIVKHKFGIDIDFMIYVEPTETEETEFIGSEEWIEDILNEPINFAKRNKPNKDRNTIGTEEINDIINRTAFSNSGKKSTWNNPKQDYYKPPITISVPPMRQKCLIID</sequence>
<proteinExistence type="predicted"/>
<accession>A0ACC8XIM8</accession>
<dbReference type="Proteomes" id="UP000188637">
    <property type="component" value="Unassembled WGS sequence"/>
</dbReference>